<name>A0ABS8Y7F3_DATST</name>
<keyword evidence="3" id="KW-1185">Reference proteome</keyword>
<dbReference type="EMBL" id="JACEIK010072335">
    <property type="protein sequence ID" value="MCE5167281.1"/>
    <property type="molecule type" value="Genomic_DNA"/>
</dbReference>
<protein>
    <submittedName>
        <fullName evidence="2">Uncharacterized protein</fullName>
    </submittedName>
</protein>
<reference evidence="2 3" key="1">
    <citation type="journal article" date="2021" name="BMC Genomics">
        <title>Datura genome reveals duplications of psychoactive alkaloid biosynthetic genes and high mutation rate following tissue culture.</title>
        <authorList>
            <person name="Rajewski A."/>
            <person name="Carter-House D."/>
            <person name="Stajich J."/>
            <person name="Litt A."/>
        </authorList>
    </citation>
    <scope>NUCLEOTIDE SEQUENCE [LARGE SCALE GENOMIC DNA]</scope>
    <source>
        <strain evidence="2">AR-01</strain>
    </source>
</reference>
<sequence length="164" mass="18836">MKERENGCCLRRRCPVVFRYCCFNRKSWRVWCFAGVLEAMGRGRSGGLVGRWKSEIEGREVRKALRLLSVVVFAGKMEVLSEGGPAMREKRESAAAVLWWWWHGVGLDFPVDSDVRRRGRRRRGRRGEAALPASASPEKWEESVGNGGRGSERGYLFVVWWPTF</sequence>
<proteinExistence type="predicted"/>
<organism evidence="2 3">
    <name type="scientific">Datura stramonium</name>
    <name type="common">Jimsonweed</name>
    <name type="synonym">Common thornapple</name>
    <dbReference type="NCBI Taxonomy" id="4076"/>
    <lineage>
        <taxon>Eukaryota</taxon>
        <taxon>Viridiplantae</taxon>
        <taxon>Streptophyta</taxon>
        <taxon>Embryophyta</taxon>
        <taxon>Tracheophyta</taxon>
        <taxon>Spermatophyta</taxon>
        <taxon>Magnoliopsida</taxon>
        <taxon>eudicotyledons</taxon>
        <taxon>Gunneridae</taxon>
        <taxon>Pentapetalae</taxon>
        <taxon>asterids</taxon>
        <taxon>lamiids</taxon>
        <taxon>Solanales</taxon>
        <taxon>Solanaceae</taxon>
        <taxon>Solanoideae</taxon>
        <taxon>Datureae</taxon>
        <taxon>Datura</taxon>
    </lineage>
</organism>
<gene>
    <name evidence="2" type="ORF">HAX54_046107</name>
</gene>
<comment type="caution">
    <text evidence="2">The sequence shown here is derived from an EMBL/GenBank/DDBJ whole genome shotgun (WGS) entry which is preliminary data.</text>
</comment>
<feature type="region of interest" description="Disordered" evidence="1">
    <location>
        <begin position="126"/>
        <end position="148"/>
    </location>
</feature>
<evidence type="ECO:0000313" key="3">
    <source>
        <dbReference type="Proteomes" id="UP000823775"/>
    </source>
</evidence>
<accession>A0ABS8Y7F3</accession>
<evidence type="ECO:0000256" key="1">
    <source>
        <dbReference type="SAM" id="MobiDB-lite"/>
    </source>
</evidence>
<evidence type="ECO:0000313" key="2">
    <source>
        <dbReference type="EMBL" id="MCE5167281.1"/>
    </source>
</evidence>
<dbReference type="Proteomes" id="UP000823775">
    <property type="component" value="Unassembled WGS sequence"/>
</dbReference>